<evidence type="ECO:0000313" key="2">
    <source>
        <dbReference type="Proteomes" id="UP001218188"/>
    </source>
</evidence>
<keyword evidence="2" id="KW-1185">Reference proteome</keyword>
<dbReference type="Proteomes" id="UP001218188">
    <property type="component" value="Unassembled WGS sequence"/>
</dbReference>
<protein>
    <submittedName>
        <fullName evidence="1">Uncharacterized protein</fullName>
    </submittedName>
</protein>
<gene>
    <name evidence="1" type="ORF">C8F04DRAFT_1232758</name>
</gene>
<organism evidence="1 2">
    <name type="scientific">Mycena alexandri</name>
    <dbReference type="NCBI Taxonomy" id="1745969"/>
    <lineage>
        <taxon>Eukaryota</taxon>
        <taxon>Fungi</taxon>
        <taxon>Dikarya</taxon>
        <taxon>Basidiomycota</taxon>
        <taxon>Agaricomycotina</taxon>
        <taxon>Agaricomycetes</taxon>
        <taxon>Agaricomycetidae</taxon>
        <taxon>Agaricales</taxon>
        <taxon>Marasmiineae</taxon>
        <taxon>Mycenaceae</taxon>
        <taxon>Mycena</taxon>
    </lineage>
</organism>
<sequence length="342" mass="38287">MQYDHLDDFFDASGQAILFSAGHLPDPLAAQRTEMQQQIDRLSFLPNHSLFGQVSEQLQDETDPESTVDGAFAAALRRMGIDDDESDDAGEEEFHFSKADEDEAWFPHGSRTMFMLDLLDNLPRLRLSDDHLKAIIWVMRECRTPNVPSFSLLRKKQESLTREVGVTSQQHTSSLGNHFYMNHPSKLLALDWANPLVRPFILLEYGVMANSSIKRKGQSRPSWAQKSLWKRGTRKSSRCRGMEVLMEMGHTEVLVGTGHRKSSSLGAHRYVNPSWSAGVVIAVGGRIPSSEVVQLGRTLLREPVVVGGRSDCRWGPKPIIGSRRRGASLSQHLLKVHAPIGI</sequence>
<dbReference type="AlphaFoldDB" id="A0AAD6T0A8"/>
<name>A0AAD6T0A8_9AGAR</name>
<accession>A0AAD6T0A8</accession>
<comment type="caution">
    <text evidence="1">The sequence shown here is derived from an EMBL/GenBank/DDBJ whole genome shotgun (WGS) entry which is preliminary data.</text>
</comment>
<reference evidence="1" key="1">
    <citation type="submission" date="2023-03" db="EMBL/GenBank/DDBJ databases">
        <title>Massive genome expansion in bonnet fungi (Mycena s.s.) driven by repeated elements and novel gene families across ecological guilds.</title>
        <authorList>
            <consortium name="Lawrence Berkeley National Laboratory"/>
            <person name="Harder C.B."/>
            <person name="Miyauchi S."/>
            <person name="Viragh M."/>
            <person name="Kuo A."/>
            <person name="Thoen E."/>
            <person name="Andreopoulos B."/>
            <person name="Lu D."/>
            <person name="Skrede I."/>
            <person name="Drula E."/>
            <person name="Henrissat B."/>
            <person name="Morin E."/>
            <person name="Kohler A."/>
            <person name="Barry K."/>
            <person name="LaButti K."/>
            <person name="Morin E."/>
            <person name="Salamov A."/>
            <person name="Lipzen A."/>
            <person name="Mereny Z."/>
            <person name="Hegedus B."/>
            <person name="Baldrian P."/>
            <person name="Stursova M."/>
            <person name="Weitz H."/>
            <person name="Taylor A."/>
            <person name="Grigoriev I.V."/>
            <person name="Nagy L.G."/>
            <person name="Martin F."/>
            <person name="Kauserud H."/>
        </authorList>
    </citation>
    <scope>NUCLEOTIDE SEQUENCE</scope>
    <source>
        <strain evidence="1">CBHHK200</strain>
    </source>
</reference>
<evidence type="ECO:0000313" key="1">
    <source>
        <dbReference type="EMBL" id="KAJ7037048.1"/>
    </source>
</evidence>
<dbReference type="EMBL" id="JARJCM010000039">
    <property type="protein sequence ID" value="KAJ7037048.1"/>
    <property type="molecule type" value="Genomic_DNA"/>
</dbReference>
<proteinExistence type="predicted"/>